<feature type="compositionally biased region" description="Polar residues" evidence="1">
    <location>
        <begin position="381"/>
        <end position="402"/>
    </location>
</feature>
<feature type="compositionally biased region" description="Polar residues" evidence="1">
    <location>
        <begin position="711"/>
        <end position="720"/>
    </location>
</feature>
<feature type="region of interest" description="Disordered" evidence="1">
    <location>
        <begin position="274"/>
        <end position="293"/>
    </location>
</feature>
<feature type="compositionally biased region" description="Polar residues" evidence="1">
    <location>
        <begin position="58"/>
        <end position="69"/>
    </location>
</feature>
<feature type="compositionally biased region" description="Polar residues" evidence="1">
    <location>
        <begin position="346"/>
        <end position="356"/>
    </location>
</feature>
<feature type="compositionally biased region" description="Basic and acidic residues" evidence="1">
    <location>
        <begin position="230"/>
        <end position="246"/>
    </location>
</feature>
<dbReference type="EMBL" id="MU859103">
    <property type="protein sequence ID" value="KAK3953544.1"/>
    <property type="molecule type" value="Genomic_DNA"/>
</dbReference>
<feature type="compositionally biased region" description="Basic and acidic residues" evidence="1">
    <location>
        <begin position="738"/>
        <end position="756"/>
    </location>
</feature>
<feature type="region of interest" description="Disordered" evidence="1">
    <location>
        <begin position="379"/>
        <end position="402"/>
    </location>
</feature>
<feature type="region of interest" description="Disordered" evidence="1">
    <location>
        <begin position="160"/>
        <end position="204"/>
    </location>
</feature>
<feature type="compositionally biased region" description="Low complexity" evidence="1">
    <location>
        <begin position="619"/>
        <end position="638"/>
    </location>
</feature>
<feature type="region of interest" description="Disordered" evidence="1">
    <location>
        <begin position="512"/>
        <end position="532"/>
    </location>
</feature>
<sequence>MSVVRRFWRIFHCHMCGGNVKAQLYCPSCGHPFCQNCQREVVAEENVTKVVTSSQALDPFQSVNPSPNTVKPPMPTEKPIKGNFEPDPVSDERQAVTSSAASEAVMTNVQSHAIGKRESVKSNRFVVADRNARTAISDSRASTAEPTLVSSPEAYTLAQAGNASQDSAGSHEVGRRKRSSNVQNGTGLTSPPEPKGRPSSRQRAFEEFSQAITKYTGRTPIPNISSSVRSVRDTHSVSSEETRDTLETFSPSPVHLPLPQPLFLTRTMASDVRKTPDTSRGISPPKLVADVSPSPPLPAPHVHRMRPAQPAVARQFSAVKRQARKLANGPSSRASEESPGADVETVKSTNASSGNTATRYYMPKVKVSSPPLWLKFPSMRTGGNAQRTKGTQPPGGSTRTGSVASTATTMTIMTGDSGRTCASVGSHAIKGIPTPETVINPYFPQLDQQEQHAVKQGQESRHGVHERQGEHQDYQHSGNFHEQTTQRKHARKVSRKVSEDLKARILSLPVSEQASKSSKGNRNLLQADSRSGNKAGLATVINRISEMQSDRSLYSRPSTHSGRSTPSTIRSLVTTPKIQPSRTLTPSSGKGAKRAGGDRRHSQNRTPTPATARSSGGHSQQWLKQQQQQRSSIHSARQPTGQRAKRSQAPSPVDSIGHPRHSAAIGLSSLPSRSSGTSYQSRDIILDRKERSSHRATTRRESETAPLLDSKVTSTSTAKTIGNRPPPTRKTPIASSADIHDHRSGLRRAGRERTSSDDETPPNEGRHEHRSSSSPPPPEIVRQEEGSSEEETDCHHDPAQGIQGLTIVLHLKGKEDLVISTDLTREGSGADGASSVTVSLSPIVPLSPQSPSGHRVASLFRIL</sequence>
<evidence type="ECO:0000313" key="3">
    <source>
        <dbReference type="Proteomes" id="UP001303222"/>
    </source>
</evidence>
<feature type="region of interest" description="Disordered" evidence="1">
    <location>
        <begin position="448"/>
        <end position="496"/>
    </location>
</feature>
<protein>
    <submittedName>
        <fullName evidence="2">Uncharacterized protein</fullName>
    </submittedName>
</protein>
<proteinExistence type="predicted"/>
<evidence type="ECO:0000313" key="2">
    <source>
        <dbReference type="EMBL" id="KAK3953544.1"/>
    </source>
</evidence>
<feature type="region of interest" description="Disordered" evidence="1">
    <location>
        <begin position="548"/>
        <end position="798"/>
    </location>
</feature>
<reference evidence="2" key="2">
    <citation type="submission" date="2023-06" db="EMBL/GenBank/DDBJ databases">
        <authorList>
            <consortium name="Lawrence Berkeley National Laboratory"/>
            <person name="Mondo S.J."/>
            <person name="Hensen N."/>
            <person name="Bonometti L."/>
            <person name="Westerberg I."/>
            <person name="Brannstrom I.O."/>
            <person name="Guillou S."/>
            <person name="Cros-Aarteil S."/>
            <person name="Calhoun S."/>
            <person name="Haridas S."/>
            <person name="Kuo A."/>
            <person name="Pangilinan J."/>
            <person name="Riley R."/>
            <person name="Labutti K."/>
            <person name="Andreopoulos B."/>
            <person name="Lipzen A."/>
            <person name="Chen C."/>
            <person name="Yanf M."/>
            <person name="Daum C."/>
            <person name="Ng V."/>
            <person name="Clum A."/>
            <person name="Steindorff A."/>
            <person name="Ohm R."/>
            <person name="Martin F."/>
            <person name="Silar P."/>
            <person name="Natvig D."/>
            <person name="Lalanne C."/>
            <person name="Gautier V."/>
            <person name="Ament-Velasquez S.L."/>
            <person name="Kruys A."/>
            <person name="Hutchinson M.I."/>
            <person name="Powell A.J."/>
            <person name="Barry K."/>
            <person name="Miller A.N."/>
            <person name="Grigoriev I.V."/>
            <person name="Debuchy R."/>
            <person name="Gladieux P."/>
            <person name="Thoren M.H."/>
            <person name="Johannesson H."/>
        </authorList>
    </citation>
    <scope>NUCLEOTIDE SEQUENCE</scope>
    <source>
        <strain evidence="2">CBS 626.80</strain>
    </source>
</reference>
<feature type="region of interest" description="Disordered" evidence="1">
    <location>
        <begin position="321"/>
        <end position="356"/>
    </location>
</feature>
<feature type="compositionally biased region" description="Polar residues" evidence="1">
    <location>
        <begin position="180"/>
        <end position="189"/>
    </location>
</feature>
<name>A0AAN6NWW0_9PEZI</name>
<feature type="region of interest" description="Disordered" evidence="1">
    <location>
        <begin position="58"/>
        <end position="110"/>
    </location>
</feature>
<dbReference type="Proteomes" id="UP001303222">
    <property type="component" value="Unassembled WGS sequence"/>
</dbReference>
<feature type="compositionally biased region" description="Basic and acidic residues" evidence="1">
    <location>
        <begin position="449"/>
        <end position="474"/>
    </location>
</feature>
<keyword evidence="3" id="KW-1185">Reference proteome</keyword>
<dbReference type="AlphaFoldDB" id="A0AAN6NWW0"/>
<organism evidence="2 3">
    <name type="scientific">Pseudoneurospora amorphoporcata</name>
    <dbReference type="NCBI Taxonomy" id="241081"/>
    <lineage>
        <taxon>Eukaryota</taxon>
        <taxon>Fungi</taxon>
        <taxon>Dikarya</taxon>
        <taxon>Ascomycota</taxon>
        <taxon>Pezizomycotina</taxon>
        <taxon>Sordariomycetes</taxon>
        <taxon>Sordariomycetidae</taxon>
        <taxon>Sordariales</taxon>
        <taxon>Sordariaceae</taxon>
        <taxon>Pseudoneurospora</taxon>
    </lineage>
</organism>
<feature type="compositionally biased region" description="Low complexity" evidence="1">
    <location>
        <begin position="666"/>
        <end position="678"/>
    </location>
</feature>
<feature type="compositionally biased region" description="Basic residues" evidence="1">
    <location>
        <begin position="486"/>
        <end position="495"/>
    </location>
</feature>
<feature type="region of interest" description="Disordered" evidence="1">
    <location>
        <begin position="217"/>
        <end position="258"/>
    </location>
</feature>
<evidence type="ECO:0000256" key="1">
    <source>
        <dbReference type="SAM" id="MobiDB-lite"/>
    </source>
</evidence>
<feature type="compositionally biased region" description="Polar residues" evidence="1">
    <location>
        <begin position="95"/>
        <end position="110"/>
    </location>
</feature>
<comment type="caution">
    <text evidence="2">The sequence shown here is derived from an EMBL/GenBank/DDBJ whole genome shotgun (WGS) entry which is preliminary data.</text>
</comment>
<reference evidence="2" key="1">
    <citation type="journal article" date="2023" name="Mol. Phylogenet. Evol.">
        <title>Genome-scale phylogeny and comparative genomics of the fungal order Sordariales.</title>
        <authorList>
            <person name="Hensen N."/>
            <person name="Bonometti L."/>
            <person name="Westerberg I."/>
            <person name="Brannstrom I.O."/>
            <person name="Guillou S."/>
            <person name="Cros-Aarteil S."/>
            <person name="Calhoun S."/>
            <person name="Haridas S."/>
            <person name="Kuo A."/>
            <person name="Mondo S."/>
            <person name="Pangilinan J."/>
            <person name="Riley R."/>
            <person name="LaButti K."/>
            <person name="Andreopoulos B."/>
            <person name="Lipzen A."/>
            <person name="Chen C."/>
            <person name="Yan M."/>
            <person name="Daum C."/>
            <person name="Ng V."/>
            <person name="Clum A."/>
            <person name="Steindorff A."/>
            <person name="Ohm R.A."/>
            <person name="Martin F."/>
            <person name="Silar P."/>
            <person name="Natvig D.O."/>
            <person name="Lalanne C."/>
            <person name="Gautier V."/>
            <person name="Ament-Velasquez S.L."/>
            <person name="Kruys A."/>
            <person name="Hutchinson M.I."/>
            <person name="Powell A.J."/>
            <person name="Barry K."/>
            <person name="Miller A.N."/>
            <person name="Grigoriev I.V."/>
            <person name="Debuchy R."/>
            <person name="Gladieux P."/>
            <person name="Hiltunen Thoren M."/>
            <person name="Johannesson H."/>
        </authorList>
    </citation>
    <scope>NUCLEOTIDE SEQUENCE</scope>
    <source>
        <strain evidence="2">CBS 626.80</strain>
    </source>
</reference>
<feature type="compositionally biased region" description="Polar residues" evidence="1">
    <location>
        <begin position="548"/>
        <end position="588"/>
    </location>
</feature>
<feature type="compositionally biased region" description="Polar residues" evidence="1">
    <location>
        <begin position="604"/>
        <end position="618"/>
    </location>
</feature>
<accession>A0AAN6NWW0</accession>
<gene>
    <name evidence="2" type="ORF">QBC32DRAFT_115557</name>
</gene>